<dbReference type="PANTHER" id="PTHR46825:SF9">
    <property type="entry name" value="BETA-LACTAMASE-RELATED DOMAIN-CONTAINING PROTEIN"/>
    <property type="match status" value="1"/>
</dbReference>
<dbReference type="PANTHER" id="PTHR46825">
    <property type="entry name" value="D-ALANYL-D-ALANINE-CARBOXYPEPTIDASE/ENDOPEPTIDASE AMPH"/>
    <property type="match status" value="1"/>
</dbReference>
<comment type="caution">
    <text evidence="3">The sequence shown here is derived from an EMBL/GenBank/DDBJ whole genome shotgun (WGS) entry which is preliminary data.</text>
</comment>
<dbReference type="InterPro" id="IPR050491">
    <property type="entry name" value="AmpC-like"/>
</dbReference>
<name>A0A9W6MPS7_9PROT</name>
<dbReference type="AlphaFoldDB" id="A0A9W6MPS7"/>
<accession>A0A9W6MPS7</accession>
<dbReference type="Pfam" id="PF00144">
    <property type="entry name" value="Beta-lactamase"/>
    <property type="match status" value="1"/>
</dbReference>
<sequence>MGALGALSFATAFAQDETVDPAAVPPPQAAAVEAAETGQPSLTRSDVDAWLDGFMPHAIAEGDIVGAQVTVVRDGEILTSRGFGYADLAELQPVDGYDTMFRPGSISKLFTWIAVMQQVEEGRIDLDEDVNTYLDFEIPHTFGEPVTMRNLMTHTPGFQERFRNLIIGDPELALPLEDFLKQAPPPAQIFPPGETPAYSNYGTALAGYIVQRLTGVAFEDYVAARIFEPMGMQRATFHQPLPEQFESYMSNGYLSAADGEPQYYEIVPMAPAGSLAASGEAMGRFMIGLLERNPDVLAPATWEQMYETVYQLTPPLNAMALGFWELDKGSLRIRGHGGDTGFFHSDLNVLIDEGVGIYVVVNSSGEGAGTLRFSLTSAFAERYFPETVEPVGPRLDTASEHGALVVGEYESSRTVVTNFAAILRFLGQESITMNADGDLEYALFGKPAVWREVEPFVWRHVDGYERMAAVFDDDGSLDYVTFEPVSPIIHLIPAPWYRAGSLVMPLLSLALGALLVTLLLWPVRAVVRWRYGQAFALSGREAMSYRLVRIGIALVFVFLIAWVLLFQALFTDLSGLGSGFGTQLFVTMAMQLLLYAAFAMALWNAFTVWQGRQSWFARLWSLVLAVAILIVILFAALNGLLSWETNF</sequence>
<reference evidence="3" key="1">
    <citation type="journal article" date="2014" name="Int. J. Syst. Evol. Microbiol.">
        <title>Complete genome sequence of Corynebacterium casei LMG S-19264T (=DSM 44701T), isolated from a smear-ripened cheese.</title>
        <authorList>
            <consortium name="US DOE Joint Genome Institute (JGI-PGF)"/>
            <person name="Walter F."/>
            <person name="Albersmeier A."/>
            <person name="Kalinowski J."/>
            <person name="Ruckert C."/>
        </authorList>
    </citation>
    <scope>NUCLEOTIDE SEQUENCE</scope>
    <source>
        <strain evidence="3">VKM B-1513</strain>
    </source>
</reference>
<evidence type="ECO:0000313" key="3">
    <source>
        <dbReference type="EMBL" id="GLK53261.1"/>
    </source>
</evidence>
<dbReference type="InterPro" id="IPR001466">
    <property type="entry name" value="Beta-lactam-related"/>
</dbReference>
<keyword evidence="1" id="KW-0812">Transmembrane</keyword>
<evidence type="ECO:0000259" key="2">
    <source>
        <dbReference type="Pfam" id="PF00144"/>
    </source>
</evidence>
<dbReference type="InterPro" id="IPR012338">
    <property type="entry name" value="Beta-lactam/transpept-like"/>
</dbReference>
<reference evidence="3" key="2">
    <citation type="submission" date="2023-01" db="EMBL/GenBank/DDBJ databases">
        <authorList>
            <person name="Sun Q."/>
            <person name="Evtushenko L."/>
        </authorList>
    </citation>
    <scope>NUCLEOTIDE SEQUENCE</scope>
    <source>
        <strain evidence="3">VKM B-1513</strain>
    </source>
</reference>
<keyword evidence="1" id="KW-1133">Transmembrane helix</keyword>
<feature type="transmembrane region" description="Helical" evidence="1">
    <location>
        <begin position="502"/>
        <end position="527"/>
    </location>
</feature>
<feature type="transmembrane region" description="Helical" evidence="1">
    <location>
        <begin position="615"/>
        <end position="637"/>
    </location>
</feature>
<evidence type="ECO:0000256" key="1">
    <source>
        <dbReference type="SAM" id="Phobius"/>
    </source>
</evidence>
<feature type="domain" description="Beta-lactamase-related" evidence="2">
    <location>
        <begin position="55"/>
        <end position="366"/>
    </location>
</feature>
<protein>
    <submittedName>
        <fullName evidence="3">FmtA-like protein</fullName>
    </submittedName>
</protein>
<proteinExistence type="predicted"/>
<feature type="transmembrane region" description="Helical" evidence="1">
    <location>
        <begin position="582"/>
        <end position="603"/>
    </location>
</feature>
<dbReference type="SUPFAM" id="SSF56601">
    <property type="entry name" value="beta-lactamase/transpeptidase-like"/>
    <property type="match status" value="1"/>
</dbReference>
<dbReference type="Gene3D" id="3.40.710.10">
    <property type="entry name" value="DD-peptidase/beta-lactamase superfamily"/>
    <property type="match status" value="1"/>
</dbReference>
<dbReference type="EMBL" id="BSFE01000009">
    <property type="protein sequence ID" value="GLK53261.1"/>
    <property type="molecule type" value="Genomic_DNA"/>
</dbReference>
<keyword evidence="4" id="KW-1185">Reference proteome</keyword>
<dbReference type="Proteomes" id="UP001143486">
    <property type="component" value="Unassembled WGS sequence"/>
</dbReference>
<gene>
    <name evidence="3" type="ORF">GCM10017621_27690</name>
</gene>
<keyword evidence="1" id="KW-0472">Membrane</keyword>
<evidence type="ECO:0000313" key="4">
    <source>
        <dbReference type="Proteomes" id="UP001143486"/>
    </source>
</evidence>
<organism evidence="3 4">
    <name type="scientific">Maricaulis virginensis</name>
    <dbReference type="NCBI Taxonomy" id="144022"/>
    <lineage>
        <taxon>Bacteria</taxon>
        <taxon>Pseudomonadati</taxon>
        <taxon>Pseudomonadota</taxon>
        <taxon>Alphaproteobacteria</taxon>
        <taxon>Maricaulales</taxon>
        <taxon>Maricaulaceae</taxon>
        <taxon>Maricaulis</taxon>
    </lineage>
</organism>
<feature type="transmembrane region" description="Helical" evidence="1">
    <location>
        <begin position="547"/>
        <end position="570"/>
    </location>
</feature>